<dbReference type="GO" id="GO:0004713">
    <property type="term" value="F:protein tyrosine kinase activity"/>
    <property type="evidence" value="ECO:0007669"/>
    <property type="project" value="InterPro"/>
</dbReference>
<keyword evidence="5" id="KW-0418">Kinase</keyword>
<feature type="chain" id="PRO_5042851597" evidence="3">
    <location>
        <begin position="25"/>
        <end position="392"/>
    </location>
</feature>
<feature type="signal peptide" evidence="3">
    <location>
        <begin position="1"/>
        <end position="24"/>
    </location>
</feature>
<evidence type="ECO:0000256" key="1">
    <source>
        <dbReference type="SAM" id="MobiDB-lite"/>
    </source>
</evidence>
<dbReference type="Pfam" id="PF07714">
    <property type="entry name" value="PK_Tyr_Ser-Thr"/>
    <property type="match status" value="1"/>
</dbReference>
<dbReference type="PROSITE" id="PS50011">
    <property type="entry name" value="PROTEIN_KINASE_DOM"/>
    <property type="match status" value="1"/>
</dbReference>
<dbReference type="PANTHER" id="PTHR45927:SF11">
    <property type="entry name" value="LYSM DOMAIN RECEPTOR-LIKE KINASE 4"/>
    <property type="match status" value="1"/>
</dbReference>
<name>A0AAN8V7N9_9MAGN</name>
<dbReference type="GO" id="GO:0005524">
    <property type="term" value="F:ATP binding"/>
    <property type="evidence" value="ECO:0007669"/>
    <property type="project" value="InterPro"/>
</dbReference>
<keyword evidence="3" id="KW-0732">Signal</keyword>
<dbReference type="SMART" id="SM00219">
    <property type="entry name" value="TyrKc"/>
    <property type="match status" value="1"/>
</dbReference>
<dbReference type="InterPro" id="IPR000719">
    <property type="entry name" value="Prot_kinase_dom"/>
</dbReference>
<evidence type="ECO:0000313" key="5">
    <source>
        <dbReference type="EMBL" id="KAK6922768.1"/>
    </source>
</evidence>
<keyword evidence="5" id="KW-0808">Transferase</keyword>
<dbReference type="Proteomes" id="UP001370490">
    <property type="component" value="Unassembled WGS sequence"/>
</dbReference>
<dbReference type="SUPFAM" id="SSF56112">
    <property type="entry name" value="Protein kinase-like (PK-like)"/>
    <property type="match status" value="1"/>
</dbReference>
<proteinExistence type="predicted"/>
<feature type="domain" description="Protein kinase" evidence="4">
    <location>
        <begin position="178"/>
        <end position="392"/>
    </location>
</feature>
<keyword evidence="2" id="KW-0472">Membrane</keyword>
<keyword evidence="6" id="KW-1185">Reference proteome</keyword>
<protein>
    <submittedName>
        <fullName evidence="5">Serine-threonine/tyrosine-protein kinase, catalytic domain</fullName>
    </submittedName>
</protein>
<dbReference type="InterPro" id="IPR052611">
    <property type="entry name" value="Plant_RLK_LysM"/>
</dbReference>
<feature type="transmembrane region" description="Helical" evidence="2">
    <location>
        <begin position="164"/>
        <end position="183"/>
    </location>
</feature>
<dbReference type="InterPro" id="IPR001245">
    <property type="entry name" value="Ser-Thr/Tyr_kinase_cat_dom"/>
</dbReference>
<evidence type="ECO:0000313" key="6">
    <source>
        <dbReference type="Proteomes" id="UP001370490"/>
    </source>
</evidence>
<evidence type="ECO:0000259" key="4">
    <source>
        <dbReference type="PROSITE" id="PS50011"/>
    </source>
</evidence>
<reference evidence="5 6" key="1">
    <citation type="submission" date="2023-12" db="EMBL/GenBank/DDBJ databases">
        <title>A high-quality genome assembly for Dillenia turbinata (Dilleniales).</title>
        <authorList>
            <person name="Chanderbali A."/>
        </authorList>
    </citation>
    <scope>NUCLEOTIDE SEQUENCE [LARGE SCALE GENOMIC DNA]</scope>
    <source>
        <strain evidence="5">LSX21</strain>
        <tissue evidence="5">Leaf</tissue>
    </source>
</reference>
<feature type="region of interest" description="Disordered" evidence="1">
    <location>
        <begin position="130"/>
        <end position="158"/>
    </location>
</feature>
<comment type="caution">
    <text evidence="5">The sequence shown here is derived from an EMBL/GenBank/DDBJ whole genome shotgun (WGS) entry which is preliminary data.</text>
</comment>
<keyword evidence="2" id="KW-0812">Transmembrane</keyword>
<dbReference type="InterPro" id="IPR011009">
    <property type="entry name" value="Kinase-like_dom_sf"/>
</dbReference>
<organism evidence="5 6">
    <name type="scientific">Dillenia turbinata</name>
    <dbReference type="NCBI Taxonomy" id="194707"/>
    <lineage>
        <taxon>Eukaryota</taxon>
        <taxon>Viridiplantae</taxon>
        <taxon>Streptophyta</taxon>
        <taxon>Embryophyta</taxon>
        <taxon>Tracheophyta</taxon>
        <taxon>Spermatophyta</taxon>
        <taxon>Magnoliopsida</taxon>
        <taxon>eudicotyledons</taxon>
        <taxon>Gunneridae</taxon>
        <taxon>Pentapetalae</taxon>
        <taxon>Dilleniales</taxon>
        <taxon>Dilleniaceae</taxon>
        <taxon>Dillenia</taxon>
    </lineage>
</organism>
<gene>
    <name evidence="5" type="ORF">RJ641_011072</name>
</gene>
<dbReference type="InterPro" id="IPR020635">
    <property type="entry name" value="Tyr_kinase_cat_dom"/>
</dbReference>
<dbReference type="EMBL" id="JBAMMX010000018">
    <property type="protein sequence ID" value="KAK6922768.1"/>
    <property type="molecule type" value="Genomic_DNA"/>
</dbReference>
<dbReference type="AlphaFoldDB" id="A0AAN8V7N9"/>
<keyword evidence="2" id="KW-1133">Transmembrane helix</keyword>
<evidence type="ECO:0000256" key="3">
    <source>
        <dbReference type="SAM" id="SignalP"/>
    </source>
</evidence>
<accession>A0AAN8V7N9</accession>
<dbReference type="Gene3D" id="1.10.510.10">
    <property type="entry name" value="Transferase(Phosphotransferase) domain 1"/>
    <property type="match status" value="1"/>
</dbReference>
<dbReference type="PANTHER" id="PTHR45927">
    <property type="entry name" value="LYSM-DOMAIN RECEPTOR-LIKE KINASE-RELATED"/>
    <property type="match status" value="1"/>
</dbReference>
<sequence length="392" mass="43050">MEFLSLIISVCSFSLIFSSSLVLAQQSYARKATTNCSNTENSTTVLGYTCNGVSNSCQSYPIFRALSPQNTVKSISSLLNADATPAMESLTLANPSQVAQINSVSENTTFDTNKEFIYPFTTLLVPLKEPPSSTQTLTHPPPPPSPPCLPSSSSSGSNGNSKKTWIYVVTGVIGGIVFVLRVFSWCSSRGRVLEEAKINFEALEKSPRVGENYSFFLESLSSIALSIKIYNFVELKLVTNDFSPKCWIKGSVYRGTFNGDFAAIKKMNGDVSEEISGVCFHDGHCYFVYEYAANGPLSDWIYKNRSGEKVQIALDAATGLNYLHRYTSPPQVHKNINSSNVLLDDDFRAKIANLGLTRSAVLEMVTNLIIDVEEASIEVMNVVEKRKKVNSH</sequence>
<evidence type="ECO:0000256" key="2">
    <source>
        <dbReference type="SAM" id="Phobius"/>
    </source>
</evidence>
<feature type="compositionally biased region" description="Pro residues" evidence="1">
    <location>
        <begin position="139"/>
        <end position="149"/>
    </location>
</feature>